<evidence type="ECO:0000256" key="1">
    <source>
        <dbReference type="ARBA" id="ARBA00001974"/>
    </source>
</evidence>
<comment type="pathway">
    <text evidence="2 9">One-carbon metabolism; tetrahydrofolate interconversion.</text>
</comment>
<keyword evidence="4 9" id="KW-0285">Flavoprotein</keyword>
<name>A0A1B9F6K8_9BACT</name>
<dbReference type="PANTHER" id="PTHR45754">
    <property type="entry name" value="METHYLENETETRAHYDROFOLATE REDUCTASE"/>
    <property type="match status" value="1"/>
</dbReference>
<dbReference type="GO" id="GO:0106312">
    <property type="term" value="F:methylenetetrahydrofolate reductase (NADH) activity"/>
    <property type="evidence" value="ECO:0007669"/>
    <property type="project" value="UniProtKB-EC"/>
</dbReference>
<evidence type="ECO:0000256" key="9">
    <source>
        <dbReference type="RuleBase" id="RU003862"/>
    </source>
</evidence>
<accession>A0A1B9F6K8</accession>
<dbReference type="PANTHER" id="PTHR45754:SF3">
    <property type="entry name" value="METHYLENETETRAHYDROFOLATE REDUCTASE (NADPH)"/>
    <property type="match status" value="1"/>
</dbReference>
<comment type="cofactor">
    <cofactor evidence="1 9">
        <name>FAD</name>
        <dbReference type="ChEBI" id="CHEBI:57692"/>
    </cofactor>
</comment>
<dbReference type="GO" id="GO:0071949">
    <property type="term" value="F:FAD binding"/>
    <property type="evidence" value="ECO:0007669"/>
    <property type="project" value="TreeGrafter"/>
</dbReference>
<comment type="catalytic activity">
    <reaction evidence="8">
        <text>(6S)-5-methyl-5,6,7,8-tetrahydrofolate + NAD(+) = (6R)-5,10-methylene-5,6,7,8-tetrahydrofolate + NADH + H(+)</text>
        <dbReference type="Rhea" id="RHEA:19821"/>
        <dbReference type="ChEBI" id="CHEBI:15378"/>
        <dbReference type="ChEBI" id="CHEBI:15636"/>
        <dbReference type="ChEBI" id="CHEBI:18608"/>
        <dbReference type="ChEBI" id="CHEBI:57540"/>
        <dbReference type="ChEBI" id="CHEBI:57945"/>
        <dbReference type="EC" id="1.5.1.54"/>
    </reaction>
    <physiologicalReaction direction="right-to-left" evidence="8">
        <dbReference type="Rhea" id="RHEA:19823"/>
    </physiologicalReaction>
</comment>
<keyword evidence="12" id="KW-1185">Reference proteome</keyword>
<dbReference type="InterPro" id="IPR029041">
    <property type="entry name" value="FAD-linked_oxidoreductase-like"/>
</dbReference>
<dbReference type="GO" id="GO:0005829">
    <property type="term" value="C:cytosol"/>
    <property type="evidence" value="ECO:0007669"/>
    <property type="project" value="TreeGrafter"/>
</dbReference>
<dbReference type="GO" id="GO:0035999">
    <property type="term" value="P:tetrahydrofolate interconversion"/>
    <property type="evidence" value="ECO:0007669"/>
    <property type="project" value="UniProtKB-UniPathway"/>
</dbReference>
<reference evidence="11 12" key="1">
    <citation type="submission" date="2016-06" db="EMBL/GenBank/DDBJ databases">
        <title>Respiratory ammonification of nitrate coupled to the oxidation of elemental sulfur in deep-sea autotrophic thermophilic bacteria.</title>
        <authorList>
            <person name="Slobodkina G.B."/>
            <person name="Mardanov A.V."/>
            <person name="Ravin N.V."/>
            <person name="Frolova A.A."/>
            <person name="Viryasiv M.B."/>
            <person name="Chernyh N.A."/>
            <person name="Bonch-Osmolovskaya E.A."/>
            <person name="Slobodkin A.I."/>
        </authorList>
    </citation>
    <scope>NUCLEOTIDE SEQUENCE [LARGE SCALE GENOMIC DNA]</scope>
    <source>
        <strain evidence="11 12">S69</strain>
    </source>
</reference>
<dbReference type="SUPFAM" id="SSF51730">
    <property type="entry name" value="FAD-linked oxidoreductase"/>
    <property type="match status" value="1"/>
</dbReference>
<dbReference type="GO" id="GO:0009086">
    <property type="term" value="P:methionine biosynthetic process"/>
    <property type="evidence" value="ECO:0007669"/>
    <property type="project" value="TreeGrafter"/>
</dbReference>
<keyword evidence="6 9" id="KW-0560">Oxidoreductase</keyword>
<evidence type="ECO:0000256" key="7">
    <source>
        <dbReference type="ARBA" id="ARBA00034478"/>
    </source>
</evidence>
<dbReference type="OrthoDB" id="5428919at2"/>
<evidence type="ECO:0000256" key="3">
    <source>
        <dbReference type="ARBA" id="ARBA00006743"/>
    </source>
</evidence>
<dbReference type="Gene3D" id="3.20.20.220">
    <property type="match status" value="1"/>
</dbReference>
<feature type="domain" description="Methylene-tetrahydrofolate reductase C-terminal-like" evidence="10">
    <location>
        <begin position="387"/>
        <end position="479"/>
    </location>
</feature>
<comment type="similarity">
    <text evidence="3 9">Belongs to the methylenetetrahydrofolate reductase family.</text>
</comment>
<evidence type="ECO:0000259" key="10">
    <source>
        <dbReference type="Pfam" id="PF12225"/>
    </source>
</evidence>
<gene>
    <name evidence="11" type="ORF">DBT_0920</name>
</gene>
<dbReference type="EMBL" id="MAGO01000004">
    <property type="protein sequence ID" value="OCC15569.1"/>
    <property type="molecule type" value="Genomic_DNA"/>
</dbReference>
<evidence type="ECO:0000256" key="8">
    <source>
        <dbReference type="ARBA" id="ARBA00048628"/>
    </source>
</evidence>
<dbReference type="InterPro" id="IPR003171">
    <property type="entry name" value="Mehydrof_redctse-like"/>
</dbReference>
<sequence length="500" mass="56735">MKKDHDFKYTFELVPARASRGKALDDIISFAQKAVDDGILSALSITDNAGGHPALSPTALGREIQTLGITPIIHFSCKDKNRNLIESQLFELDRHGLRNLLVLTGDYPRYGYKGIPKPVFDIDSVVVLEMISQMKKGFLIDPRAPGGGTRLSPMPFRPGCVVSPFKRLEGELIGQYLKLKKKVESGAEYVITQMGFDARKFQELLFFMEEAGIDIPVYGTVFLPSPRLARAINKGVVPGCVLPDELLSRMESWKGPGKRDRLEFGARLIAVLRGLGYNGVHISGPGLAYEDVAWMINRSEAIKDLWWDFIGEFEFPHLWEFFLYEKDEKNGLNKRERTKTQRTKLPIGEYLSYRTSSFVHELFFEEGKYLFGPTKTLIRLLEKGGLNGVLTSFEKAVKAPLYECQMCGNCVLTEFAYLCPQSQCAKGLLNGPCGGSRDGWCEVWPGEKPCFYVRVYKRLRALEQQCTFLKHTLSPRDWEEWKRSSWVKVFLKKRVDKVPS</sequence>
<protein>
    <recommendedName>
        <fullName evidence="9">Methylenetetrahydrofolate reductase</fullName>
    </recommendedName>
</protein>
<dbReference type="AlphaFoldDB" id="A0A1B9F6K8"/>
<dbReference type="UniPathway" id="UPA00193"/>
<dbReference type="Proteomes" id="UP000093080">
    <property type="component" value="Unassembled WGS sequence"/>
</dbReference>
<evidence type="ECO:0000256" key="6">
    <source>
        <dbReference type="ARBA" id="ARBA00023002"/>
    </source>
</evidence>
<dbReference type="RefSeq" id="WP_067616829.1">
    <property type="nucleotide sequence ID" value="NZ_MAGO01000004.1"/>
</dbReference>
<evidence type="ECO:0000256" key="5">
    <source>
        <dbReference type="ARBA" id="ARBA00022827"/>
    </source>
</evidence>
<dbReference type="Pfam" id="PF02219">
    <property type="entry name" value="MTHFR"/>
    <property type="match status" value="1"/>
</dbReference>
<organism evidence="11 12">
    <name type="scientific">Dissulfuribacter thermophilus</name>
    <dbReference type="NCBI Taxonomy" id="1156395"/>
    <lineage>
        <taxon>Bacteria</taxon>
        <taxon>Pseudomonadati</taxon>
        <taxon>Thermodesulfobacteriota</taxon>
        <taxon>Dissulfuribacteria</taxon>
        <taxon>Dissulfuribacterales</taxon>
        <taxon>Dissulfuribacteraceae</taxon>
        <taxon>Dissulfuribacter</taxon>
    </lineage>
</organism>
<comment type="pathway">
    <text evidence="7">Amino-acid biosynthesis; L-methionine biosynthesis via de novo pathway.</text>
</comment>
<evidence type="ECO:0000313" key="11">
    <source>
        <dbReference type="EMBL" id="OCC15569.1"/>
    </source>
</evidence>
<proteinExistence type="inferred from homology"/>
<keyword evidence="5 9" id="KW-0274">FAD</keyword>
<evidence type="ECO:0000256" key="2">
    <source>
        <dbReference type="ARBA" id="ARBA00004777"/>
    </source>
</evidence>
<dbReference type="STRING" id="1156395.DBT_0920"/>
<dbReference type="InterPro" id="IPR022026">
    <property type="entry name" value="DUF5981"/>
</dbReference>
<comment type="caution">
    <text evidence="11">The sequence shown here is derived from an EMBL/GenBank/DDBJ whole genome shotgun (WGS) entry which is preliminary data.</text>
</comment>
<evidence type="ECO:0000313" key="12">
    <source>
        <dbReference type="Proteomes" id="UP000093080"/>
    </source>
</evidence>
<dbReference type="Pfam" id="PF12225">
    <property type="entry name" value="DUF5981"/>
    <property type="match status" value="1"/>
</dbReference>
<evidence type="ECO:0000256" key="4">
    <source>
        <dbReference type="ARBA" id="ARBA00022630"/>
    </source>
</evidence>
<dbReference type="CDD" id="cd00537">
    <property type="entry name" value="MTHFR"/>
    <property type="match status" value="1"/>
</dbReference>